<feature type="transmembrane region" description="Helical" evidence="1">
    <location>
        <begin position="53"/>
        <end position="72"/>
    </location>
</feature>
<proteinExistence type="predicted"/>
<keyword evidence="1" id="KW-0472">Membrane</keyword>
<name>A0AA34TT50_9VIBR</name>
<protein>
    <submittedName>
        <fullName evidence="2">Uncharacterized protein</fullName>
    </submittedName>
</protein>
<evidence type="ECO:0000313" key="3">
    <source>
        <dbReference type="Proteomes" id="UP000194136"/>
    </source>
</evidence>
<sequence>MLNRIAKLLMHLLASSITAFLAGILSVILTMMGGFLIIPAFQTWFIMKYQRGNVFISSMIAFAPWVAIHFYAIDQPNLTQVVINLACQSAIAGIILYGLRYHAYPKAMDYWSGR</sequence>
<feature type="transmembrane region" description="Helical" evidence="1">
    <location>
        <begin position="78"/>
        <end position="99"/>
    </location>
</feature>
<feature type="transmembrane region" description="Helical" evidence="1">
    <location>
        <begin position="12"/>
        <end position="41"/>
    </location>
</feature>
<keyword evidence="1" id="KW-1133">Transmembrane helix</keyword>
<reference evidence="2 3" key="1">
    <citation type="submission" date="2016-10" db="EMBL/GenBank/DDBJ databases">
        <title>The High Quality Genome of Vibrio splendidus K08M4.</title>
        <authorList>
            <person name="Wendling C."/>
            <person name="Chibani C.M."/>
            <person name="Hertel R."/>
            <person name="Sproer C."/>
            <person name="Bunk B."/>
            <person name="Overmann J."/>
            <person name="Roth O."/>
            <person name="Liesegang H."/>
        </authorList>
    </citation>
    <scope>NUCLEOTIDE SEQUENCE [LARGE SCALE GENOMIC DNA]</scope>
    <source>
        <strain evidence="2 3">K08M4</strain>
    </source>
</reference>
<dbReference type="AlphaFoldDB" id="A0AA34TT50"/>
<dbReference type="KEGG" id="vsy:K08M4_38890"/>
<keyword evidence="1" id="KW-0812">Transmembrane</keyword>
<accession>A0AA34TT50</accession>
<gene>
    <name evidence="2" type="ORF">K08M4_38890</name>
</gene>
<dbReference type="RefSeq" id="WP_232460249.1">
    <property type="nucleotide sequence ID" value="NZ_CP017917.1"/>
</dbReference>
<dbReference type="Proteomes" id="UP000194136">
    <property type="component" value="Chromosome 2"/>
</dbReference>
<evidence type="ECO:0000256" key="1">
    <source>
        <dbReference type="SAM" id="Phobius"/>
    </source>
</evidence>
<dbReference type="EMBL" id="CP017917">
    <property type="protein sequence ID" value="ARP40550.1"/>
    <property type="molecule type" value="Genomic_DNA"/>
</dbReference>
<keyword evidence="3" id="KW-1185">Reference proteome</keyword>
<organism evidence="2 3">
    <name type="scientific">Vibrio syngnathi</name>
    <dbReference type="NCBI Taxonomy" id="3034029"/>
    <lineage>
        <taxon>Bacteria</taxon>
        <taxon>Pseudomonadati</taxon>
        <taxon>Pseudomonadota</taxon>
        <taxon>Gammaproteobacteria</taxon>
        <taxon>Vibrionales</taxon>
        <taxon>Vibrionaceae</taxon>
        <taxon>Vibrio</taxon>
    </lineage>
</organism>
<evidence type="ECO:0000313" key="2">
    <source>
        <dbReference type="EMBL" id="ARP40550.1"/>
    </source>
</evidence>